<feature type="compositionally biased region" description="Polar residues" evidence="1">
    <location>
        <begin position="55"/>
        <end position="75"/>
    </location>
</feature>
<sequence length="490" mass="53931">MLSDPTNRQLRAIGVGSATFADVGVDPDTLSAAERSRYERSLPKVALLRPDQIRFTQRSVSPTNDDPATQAQPNGWQGAPMHAVRWGDGSFVTLDNQLLRAAREARLDRIPVVIHSPSERLADWPDAWPPDHIAVRVLNDDIRELPDGTWCVGGDEGPVRHPRGTVAVTFAQSALFHAAHQRSLLPVHLFGTERTPVVLGWSEAEFGVDLDTEERRVLDGLRSAAEASADEIQADLVSVAERVSTMVGAEPPLRLDGTDYRVKSFASLARKYDDEARATNDSPDQFAEDVNDVLRFSMVVPHDSTCVRAVRCVLGGLADLGYSMDAGSLKNFWAVGNRHYGLNLTLRAPGGQQFELQLPTTYSQRAGKLTHGLYQVVRNNGPSGDVGSSARRVHAFLRTLAINRQLRLAERIPPGLSELAQPRNTSFAKWTRRKPDVWSDYRAWLDANGLTFAEIVREFGLDATDFPVDDHLGVGGDDDVLLLRGLQQEG</sequence>
<organism evidence="2 3">
    <name type="scientific">Asanoa hainanensis</name>
    <dbReference type="NCBI Taxonomy" id="560556"/>
    <lineage>
        <taxon>Bacteria</taxon>
        <taxon>Bacillati</taxon>
        <taxon>Actinomycetota</taxon>
        <taxon>Actinomycetes</taxon>
        <taxon>Micromonosporales</taxon>
        <taxon>Micromonosporaceae</taxon>
        <taxon>Asanoa</taxon>
    </lineage>
</organism>
<protein>
    <submittedName>
        <fullName evidence="2">Uncharacterized protein</fullName>
    </submittedName>
</protein>
<dbReference type="AlphaFoldDB" id="A0A239IE38"/>
<proteinExistence type="predicted"/>
<evidence type="ECO:0000256" key="1">
    <source>
        <dbReference type="SAM" id="MobiDB-lite"/>
    </source>
</evidence>
<name>A0A239IE38_9ACTN</name>
<keyword evidence="3" id="KW-1185">Reference proteome</keyword>
<evidence type="ECO:0000313" key="2">
    <source>
        <dbReference type="EMBL" id="SNS91831.1"/>
    </source>
</evidence>
<reference evidence="2 3" key="1">
    <citation type="submission" date="2017-06" db="EMBL/GenBank/DDBJ databases">
        <authorList>
            <person name="Kim H.J."/>
            <person name="Triplett B.A."/>
        </authorList>
    </citation>
    <scope>NUCLEOTIDE SEQUENCE [LARGE SCALE GENOMIC DNA]</scope>
    <source>
        <strain evidence="2 3">CGMCC 4.5593</strain>
    </source>
</reference>
<dbReference type="Proteomes" id="UP000198362">
    <property type="component" value="Unassembled WGS sequence"/>
</dbReference>
<dbReference type="EMBL" id="FZPH01000002">
    <property type="protein sequence ID" value="SNS91831.1"/>
    <property type="molecule type" value="Genomic_DNA"/>
</dbReference>
<gene>
    <name evidence="2" type="ORF">SAMN05421812_102355</name>
</gene>
<feature type="region of interest" description="Disordered" evidence="1">
    <location>
        <begin position="55"/>
        <end position="76"/>
    </location>
</feature>
<accession>A0A239IE38</accession>
<evidence type="ECO:0000313" key="3">
    <source>
        <dbReference type="Proteomes" id="UP000198362"/>
    </source>
</evidence>